<keyword evidence="5" id="KW-0699">rRNA-binding</keyword>
<sequence>MIKEEKINQVEELAKEAAESGAVVFSDYSGLTVMEMSELRRKLTELGADLRVVKNTLLRLAMEKAGLSVEVLEGPTAALFSRSADPIESIKILVSYLKGKAKGEVKFGFLEKSFMAAAGLVELAMLPGKAVLQALLVSQLSAPIYRLAYVLSAQQRKLVTVLDAISKTKGGGE</sequence>
<dbReference type="GO" id="GO:0003735">
    <property type="term" value="F:structural constituent of ribosome"/>
    <property type="evidence" value="ECO:0007669"/>
    <property type="project" value="InterPro"/>
</dbReference>
<dbReference type="PROSITE" id="PS01109">
    <property type="entry name" value="RIBOSOMAL_L10"/>
    <property type="match status" value="1"/>
</dbReference>
<dbReference type="GO" id="GO:0070180">
    <property type="term" value="F:large ribosomal subunit rRNA binding"/>
    <property type="evidence" value="ECO:0007669"/>
    <property type="project" value="UniProtKB-UniRule"/>
</dbReference>
<dbReference type="InterPro" id="IPR002363">
    <property type="entry name" value="Ribosomal_uL10_CS_bac"/>
</dbReference>
<dbReference type="PANTHER" id="PTHR11560">
    <property type="entry name" value="39S RIBOSOMAL PROTEIN L10, MITOCHONDRIAL"/>
    <property type="match status" value="1"/>
</dbReference>
<dbReference type="NCBIfam" id="NF000955">
    <property type="entry name" value="PRK00099.1-1"/>
    <property type="match status" value="1"/>
</dbReference>
<evidence type="ECO:0000256" key="3">
    <source>
        <dbReference type="ARBA" id="ARBA00023274"/>
    </source>
</evidence>
<dbReference type="InterPro" id="IPR022973">
    <property type="entry name" value="Ribosomal_uL10_bac"/>
</dbReference>
<dbReference type="STRING" id="1802628.A2890_00535"/>
<comment type="caution">
    <text evidence="6">The sequence shown here is derived from an EMBL/GenBank/DDBJ whole genome shotgun (WGS) entry which is preliminary data.</text>
</comment>
<evidence type="ECO:0000313" key="6">
    <source>
        <dbReference type="EMBL" id="OGC62463.1"/>
    </source>
</evidence>
<dbReference type="InterPro" id="IPR043141">
    <property type="entry name" value="Ribosomal_uL10-like_sf"/>
</dbReference>
<reference evidence="6 7" key="1">
    <citation type="journal article" date="2016" name="Nat. Commun.">
        <title>Thousands of microbial genomes shed light on interconnected biogeochemical processes in an aquifer system.</title>
        <authorList>
            <person name="Anantharaman K."/>
            <person name="Brown C.T."/>
            <person name="Hug L.A."/>
            <person name="Sharon I."/>
            <person name="Castelle C.J."/>
            <person name="Probst A.J."/>
            <person name="Thomas B.C."/>
            <person name="Singh A."/>
            <person name="Wilkins M.J."/>
            <person name="Karaoz U."/>
            <person name="Brodie E.L."/>
            <person name="Williams K.H."/>
            <person name="Hubbard S.S."/>
            <person name="Banfield J.F."/>
        </authorList>
    </citation>
    <scope>NUCLEOTIDE SEQUENCE [LARGE SCALE GENOMIC DNA]</scope>
</reference>
<keyword evidence="5" id="KW-0694">RNA-binding</keyword>
<dbReference type="InterPro" id="IPR001790">
    <property type="entry name" value="Ribosomal_uL10"/>
</dbReference>
<evidence type="ECO:0000313" key="7">
    <source>
        <dbReference type="Proteomes" id="UP000176967"/>
    </source>
</evidence>
<comment type="subunit">
    <text evidence="5">Part of the ribosomal stalk of the 50S ribosomal subunit. The N-terminus interacts with L11 and the large rRNA to form the base of the stalk. The C-terminus forms an elongated spine to which L12 dimers bind in a sequential fashion forming a multimeric L10(L12)X complex.</text>
</comment>
<dbReference type="GO" id="GO:0006412">
    <property type="term" value="P:translation"/>
    <property type="evidence" value="ECO:0007669"/>
    <property type="project" value="UniProtKB-UniRule"/>
</dbReference>
<dbReference type="HAMAP" id="MF_00362">
    <property type="entry name" value="Ribosomal_uL10"/>
    <property type="match status" value="1"/>
</dbReference>
<evidence type="ECO:0000256" key="5">
    <source>
        <dbReference type="HAMAP-Rule" id="MF_00362"/>
    </source>
</evidence>
<evidence type="ECO:0000256" key="4">
    <source>
        <dbReference type="ARBA" id="ARBA00035202"/>
    </source>
</evidence>
<keyword evidence="2 5" id="KW-0689">Ribosomal protein</keyword>
<proteinExistence type="inferred from homology"/>
<protein>
    <recommendedName>
        <fullName evidence="4 5">Large ribosomal subunit protein uL10</fullName>
    </recommendedName>
</protein>
<comment type="function">
    <text evidence="5">Forms part of the ribosomal stalk, playing a central role in the interaction of the ribosome with GTP-bound translation factors.</text>
</comment>
<dbReference type="Proteomes" id="UP000176967">
    <property type="component" value="Unassembled WGS sequence"/>
</dbReference>
<evidence type="ECO:0000256" key="2">
    <source>
        <dbReference type="ARBA" id="ARBA00022980"/>
    </source>
</evidence>
<gene>
    <name evidence="5" type="primary">rplJ</name>
    <name evidence="6" type="ORF">A2890_00535</name>
</gene>
<dbReference type="CDD" id="cd05797">
    <property type="entry name" value="Ribosomal_L10"/>
    <property type="match status" value="1"/>
</dbReference>
<dbReference type="Gene3D" id="6.10.250.290">
    <property type="match status" value="1"/>
</dbReference>
<dbReference type="Pfam" id="PF00466">
    <property type="entry name" value="Ribosomal_L10"/>
    <property type="match status" value="1"/>
</dbReference>
<evidence type="ECO:0000256" key="1">
    <source>
        <dbReference type="ARBA" id="ARBA00008889"/>
    </source>
</evidence>
<organism evidence="6 7">
    <name type="scientific">candidate division WWE3 bacterium RIFCSPLOWO2_01_FULL_53_14</name>
    <dbReference type="NCBI Taxonomy" id="1802628"/>
    <lineage>
        <taxon>Bacteria</taxon>
        <taxon>Katanobacteria</taxon>
    </lineage>
</organism>
<dbReference type="GO" id="GO:0015934">
    <property type="term" value="C:large ribosomal subunit"/>
    <property type="evidence" value="ECO:0007669"/>
    <property type="project" value="InterPro"/>
</dbReference>
<dbReference type="AlphaFoldDB" id="A0A1F4W097"/>
<dbReference type="SUPFAM" id="SSF160369">
    <property type="entry name" value="Ribosomal protein L10-like"/>
    <property type="match status" value="1"/>
</dbReference>
<keyword evidence="3 5" id="KW-0687">Ribonucleoprotein</keyword>
<comment type="similarity">
    <text evidence="1 5">Belongs to the universal ribosomal protein uL10 family.</text>
</comment>
<dbReference type="EMBL" id="MEVL01000009">
    <property type="protein sequence ID" value="OGC62463.1"/>
    <property type="molecule type" value="Genomic_DNA"/>
</dbReference>
<dbReference type="InterPro" id="IPR047865">
    <property type="entry name" value="Ribosomal_uL10_bac_type"/>
</dbReference>
<accession>A0A1F4W097</accession>
<dbReference type="Gene3D" id="3.30.70.1730">
    <property type="match status" value="1"/>
</dbReference>
<name>A0A1F4W097_UNCKA</name>